<sequence length="231" mass="25485">AEARAEQEQLRREADAREEERLVTKAKAKQERLRLEAEALEEELRAAAEAERQRLEFVAKAVEERLQQEEKDAEDPEDAERLEFVAQAVEERLQREQAIQEAKLAEEMSPVQPARPFSDAFSQNSAHQKVAFTGSSLTATGGPPSAASRVQPPLQPEPQQMASPAAPVQPGVPFLNDPLGGGRDTAAFFDRYNQAYLTQKAQGNQMQQEQVEPPADGVSEDGGAISDYKAF</sequence>
<feature type="region of interest" description="Disordered" evidence="1">
    <location>
        <begin position="104"/>
        <end position="179"/>
    </location>
</feature>
<name>A0A9N8HZG8_9STRA</name>
<feature type="compositionally biased region" description="Polar residues" evidence="1">
    <location>
        <begin position="120"/>
        <end position="139"/>
    </location>
</feature>
<organism evidence="2 3">
    <name type="scientific">Seminavis robusta</name>
    <dbReference type="NCBI Taxonomy" id="568900"/>
    <lineage>
        <taxon>Eukaryota</taxon>
        <taxon>Sar</taxon>
        <taxon>Stramenopiles</taxon>
        <taxon>Ochrophyta</taxon>
        <taxon>Bacillariophyta</taxon>
        <taxon>Bacillariophyceae</taxon>
        <taxon>Bacillariophycidae</taxon>
        <taxon>Naviculales</taxon>
        <taxon>Naviculaceae</taxon>
        <taxon>Seminavis</taxon>
    </lineage>
</organism>
<feature type="compositionally biased region" description="Polar residues" evidence="1">
    <location>
        <begin position="200"/>
        <end position="210"/>
    </location>
</feature>
<feature type="region of interest" description="Disordered" evidence="1">
    <location>
        <begin position="200"/>
        <end position="231"/>
    </location>
</feature>
<accession>A0A9N8HZG8</accession>
<reference evidence="2" key="1">
    <citation type="submission" date="2020-06" db="EMBL/GenBank/DDBJ databases">
        <authorList>
            <consortium name="Plant Systems Biology data submission"/>
        </authorList>
    </citation>
    <scope>NUCLEOTIDE SEQUENCE</scope>
    <source>
        <strain evidence="2">D6</strain>
    </source>
</reference>
<comment type="caution">
    <text evidence="2">The sequence shown here is derived from an EMBL/GenBank/DDBJ whole genome shotgun (WGS) entry which is preliminary data.</text>
</comment>
<protein>
    <submittedName>
        <fullName evidence="2">Uncharacterized protein</fullName>
    </submittedName>
</protein>
<keyword evidence="3" id="KW-1185">Reference proteome</keyword>
<dbReference type="EMBL" id="CAICTM010003629">
    <property type="protein sequence ID" value="CAB9531521.1"/>
    <property type="molecule type" value="Genomic_DNA"/>
</dbReference>
<evidence type="ECO:0000313" key="2">
    <source>
        <dbReference type="EMBL" id="CAB9531521.1"/>
    </source>
</evidence>
<gene>
    <name evidence="2" type="ORF">SEMRO_3631_G349840.1</name>
</gene>
<feature type="non-terminal residue" evidence="2">
    <location>
        <position position="1"/>
    </location>
</feature>
<evidence type="ECO:0000256" key="1">
    <source>
        <dbReference type="SAM" id="MobiDB-lite"/>
    </source>
</evidence>
<evidence type="ECO:0000313" key="3">
    <source>
        <dbReference type="Proteomes" id="UP001153069"/>
    </source>
</evidence>
<proteinExistence type="predicted"/>
<dbReference type="AlphaFoldDB" id="A0A9N8HZG8"/>
<dbReference type="Proteomes" id="UP001153069">
    <property type="component" value="Unassembled WGS sequence"/>
</dbReference>